<dbReference type="RefSeq" id="XP_005846020.1">
    <property type="nucleotide sequence ID" value="XM_005845958.1"/>
</dbReference>
<dbReference type="Proteomes" id="UP000008141">
    <property type="component" value="Unassembled WGS sequence"/>
</dbReference>
<dbReference type="InterPro" id="IPR050471">
    <property type="entry name" value="AB_hydrolase"/>
</dbReference>
<keyword evidence="1" id="KW-0175">Coiled coil</keyword>
<dbReference type="Gene3D" id="3.40.50.1820">
    <property type="entry name" value="alpha/beta hydrolase"/>
    <property type="match status" value="1"/>
</dbReference>
<dbReference type="PANTHER" id="PTHR43433:SF1">
    <property type="entry name" value="BLL5160 PROTEIN"/>
    <property type="match status" value="1"/>
</dbReference>
<feature type="domain" description="AB hydrolase-1" evidence="3">
    <location>
        <begin position="529"/>
        <end position="752"/>
    </location>
</feature>
<dbReference type="KEGG" id="cvr:CHLNCDRAFT_136127"/>
<reference evidence="4 5" key="1">
    <citation type="journal article" date="2010" name="Plant Cell">
        <title>The Chlorella variabilis NC64A genome reveals adaptation to photosymbiosis, coevolution with viruses, and cryptic sex.</title>
        <authorList>
            <person name="Blanc G."/>
            <person name="Duncan G."/>
            <person name="Agarkova I."/>
            <person name="Borodovsky M."/>
            <person name="Gurnon J."/>
            <person name="Kuo A."/>
            <person name="Lindquist E."/>
            <person name="Lucas S."/>
            <person name="Pangilinan J."/>
            <person name="Polle J."/>
            <person name="Salamov A."/>
            <person name="Terry A."/>
            <person name="Yamada T."/>
            <person name="Dunigan D.D."/>
            <person name="Grigoriev I.V."/>
            <person name="Claverie J.M."/>
            <person name="Van Etten J.L."/>
        </authorList>
    </citation>
    <scope>NUCLEOTIDE SEQUENCE [LARGE SCALE GENOMIC DNA]</scope>
    <source>
        <strain evidence="4 5">NC64A</strain>
    </source>
</reference>
<dbReference type="OrthoDB" id="513852at2759"/>
<name>E1ZJT7_CHLVA</name>
<dbReference type="STRING" id="554065.E1ZJT7"/>
<evidence type="ECO:0000256" key="1">
    <source>
        <dbReference type="SAM" id="Coils"/>
    </source>
</evidence>
<dbReference type="Pfam" id="PF00561">
    <property type="entry name" value="Abhydrolase_1"/>
    <property type="match status" value="1"/>
</dbReference>
<dbReference type="InterPro" id="IPR029058">
    <property type="entry name" value="AB_hydrolase_fold"/>
</dbReference>
<dbReference type="GeneID" id="17353477"/>
<dbReference type="SUPFAM" id="SSF53474">
    <property type="entry name" value="alpha/beta-Hydrolases"/>
    <property type="match status" value="1"/>
</dbReference>
<evidence type="ECO:0000313" key="5">
    <source>
        <dbReference type="Proteomes" id="UP000008141"/>
    </source>
</evidence>
<feature type="coiled-coil region" evidence="1">
    <location>
        <begin position="169"/>
        <end position="196"/>
    </location>
</feature>
<keyword evidence="5" id="KW-1185">Reference proteome</keyword>
<dbReference type="InParanoid" id="E1ZJT7"/>
<organism evidence="5">
    <name type="scientific">Chlorella variabilis</name>
    <name type="common">Green alga</name>
    <dbReference type="NCBI Taxonomy" id="554065"/>
    <lineage>
        <taxon>Eukaryota</taxon>
        <taxon>Viridiplantae</taxon>
        <taxon>Chlorophyta</taxon>
        <taxon>core chlorophytes</taxon>
        <taxon>Trebouxiophyceae</taxon>
        <taxon>Chlorellales</taxon>
        <taxon>Chlorellaceae</taxon>
        <taxon>Chlorella clade</taxon>
        <taxon>Chlorella</taxon>
    </lineage>
</organism>
<evidence type="ECO:0000256" key="2">
    <source>
        <dbReference type="SAM" id="MobiDB-lite"/>
    </source>
</evidence>
<protein>
    <recommendedName>
        <fullName evidence="3">AB hydrolase-1 domain-containing protein</fullName>
    </recommendedName>
</protein>
<dbReference type="PANTHER" id="PTHR43433">
    <property type="entry name" value="HYDROLASE, ALPHA/BETA FOLD FAMILY PROTEIN"/>
    <property type="match status" value="1"/>
</dbReference>
<evidence type="ECO:0000259" key="3">
    <source>
        <dbReference type="Pfam" id="PF00561"/>
    </source>
</evidence>
<proteinExistence type="predicted"/>
<feature type="region of interest" description="Disordered" evidence="2">
    <location>
        <begin position="1"/>
        <end position="30"/>
    </location>
</feature>
<gene>
    <name evidence="4" type="ORF">CHLNCDRAFT_136127</name>
</gene>
<dbReference type="AlphaFoldDB" id="E1ZJT7"/>
<accession>E1ZJT7</accession>
<dbReference type="EMBL" id="GL433849">
    <property type="protein sequence ID" value="EFN53918.1"/>
    <property type="molecule type" value="Genomic_DNA"/>
</dbReference>
<dbReference type="InterPro" id="IPR000073">
    <property type="entry name" value="AB_hydrolase_1"/>
</dbReference>
<evidence type="ECO:0000313" key="4">
    <source>
        <dbReference type="EMBL" id="EFN53918.1"/>
    </source>
</evidence>
<sequence length="773" mass="83220">MSASARELDGGGEPTKTDTSSSIATSEVGAMEGAMGGMRKLGLGMAEAFSRAAAAVTGGGSPGRVEGEPLGEGWDLHKYAQLQQRIAELQGLQIEAQEAHARRSEGSLQRRLAVVRQLQEDAQKALDKEQTQYEKLGAGKWYPGKVLLQNQDKKLAASHQALEQGLELVKQREAQVADLRTQLQRMQLRVEGWETKAGELAVAQAQVAVMEERMFGALLSPAASSATDVSLRTIDVVDCLCAMDQPDEEEEEEEVEVIGTAAEEQQPGQPAKKVDGFGCWGRGRLLRLVASTLGKPAEDDKDQYGRYFGGRLLRVTADKLERAVAGEALEVEVLGSEELELVVEGSSFKLEEAAEEAGGTLAAPPPQIGKAGEGGIMRAIADKLGEVDPAKPQHKDLFGGYGGGRLLRIAADKMQRAAATRRKDRQAAMVKVAGGIGAHGWQDPAMDDEELRELFPPHAAKFNPALHCPPSTFLWTYPNRFMGRLKKLRTGDVQHAYYRFGPFGSDPNAASGGAATAPDSPGRAGGRLPLLMLSGLGSTMVAWGVPLMRALSVEHEVIIMDYRGAGLSKVFADNDPWDYFKQAEAVLMLADALNIPRFNWVGWSSGGDVGLVLAALHSRRLGRMVSHAGVAGGKNTIAPPALRFLDPDANVSLGQTMALIFPPNDPYIKEVFSMPKSIVDAEPSKKAAREQYAADQQFLAGEEQVWDALPQVAVPCLISNGTEDVLVPRENAERLAARIPGAQLHLFQGWGHGWKDSAKFARVLNDFLCAGDE</sequence>